<dbReference type="AlphaFoldDB" id="A0A0N4WXV1"/>
<reference evidence="1 2" key="2">
    <citation type="submission" date="2018-11" db="EMBL/GenBank/DDBJ databases">
        <authorList>
            <consortium name="Pathogen Informatics"/>
        </authorList>
    </citation>
    <scope>NUCLEOTIDE SEQUENCE [LARGE SCALE GENOMIC DNA]</scope>
    <source>
        <strain evidence="1 2">MHpl1</strain>
    </source>
</reference>
<dbReference type="WBParaSite" id="HPLM_0001666401-mRNA-1">
    <property type="protein sequence ID" value="HPLM_0001666401-mRNA-1"/>
    <property type="gene ID" value="HPLM_0001666401"/>
</dbReference>
<protein>
    <submittedName>
        <fullName evidence="1 3">Uncharacterized protein</fullName>
    </submittedName>
</protein>
<evidence type="ECO:0000313" key="2">
    <source>
        <dbReference type="Proteomes" id="UP000268014"/>
    </source>
</evidence>
<sequence length="186" mass="20943">MRSPKRGMPRHRCGRLFTGLDWSLVFSTRIENTGLTGTDIEILLTLFGSRRVGVGLEGFAAVVVQIFHVFSWRRQECSSCLPKFHLFSNVRVRDVIDRHPEGVNGTCQLRLVSSPVGMDPDCSQPMLLEQNALRVPLPLASRNFFPMSLSLSPEFFPMVKHSAQLWKRRISVLSSRGSMVSSEVVL</sequence>
<gene>
    <name evidence="1" type="ORF">HPLM_LOCUS16656</name>
</gene>
<evidence type="ECO:0000313" key="1">
    <source>
        <dbReference type="EMBL" id="VDO61041.1"/>
    </source>
</evidence>
<evidence type="ECO:0000313" key="3">
    <source>
        <dbReference type="WBParaSite" id="HPLM_0001666401-mRNA-1"/>
    </source>
</evidence>
<dbReference type="EMBL" id="UZAF01019523">
    <property type="protein sequence ID" value="VDO61041.1"/>
    <property type="molecule type" value="Genomic_DNA"/>
</dbReference>
<dbReference type="Proteomes" id="UP000268014">
    <property type="component" value="Unassembled WGS sequence"/>
</dbReference>
<organism evidence="3">
    <name type="scientific">Haemonchus placei</name>
    <name type="common">Barber's pole worm</name>
    <dbReference type="NCBI Taxonomy" id="6290"/>
    <lineage>
        <taxon>Eukaryota</taxon>
        <taxon>Metazoa</taxon>
        <taxon>Ecdysozoa</taxon>
        <taxon>Nematoda</taxon>
        <taxon>Chromadorea</taxon>
        <taxon>Rhabditida</taxon>
        <taxon>Rhabditina</taxon>
        <taxon>Rhabditomorpha</taxon>
        <taxon>Strongyloidea</taxon>
        <taxon>Trichostrongylidae</taxon>
        <taxon>Haemonchus</taxon>
    </lineage>
</organism>
<accession>A0A0N4WXV1</accession>
<name>A0A0N4WXV1_HAEPC</name>
<keyword evidence="2" id="KW-1185">Reference proteome</keyword>
<reference evidence="3" key="1">
    <citation type="submission" date="2017-02" db="UniProtKB">
        <authorList>
            <consortium name="WormBaseParasite"/>
        </authorList>
    </citation>
    <scope>IDENTIFICATION</scope>
</reference>
<proteinExistence type="predicted"/>